<reference evidence="2" key="1">
    <citation type="journal article" date="2019" name="Int. J. Syst. Evol. Microbiol.">
        <title>The Global Catalogue of Microorganisms (GCM) 10K type strain sequencing project: providing services to taxonomists for standard genome sequencing and annotation.</title>
        <authorList>
            <consortium name="The Broad Institute Genomics Platform"/>
            <consortium name="The Broad Institute Genome Sequencing Center for Infectious Disease"/>
            <person name="Wu L."/>
            <person name="Ma J."/>
        </authorList>
    </citation>
    <scope>NUCLEOTIDE SEQUENCE [LARGE SCALE GENOMIC DNA]</scope>
    <source>
        <strain evidence="2">CGMCC 1.12606</strain>
    </source>
</reference>
<dbReference type="Proteomes" id="UP000625780">
    <property type="component" value="Unassembled WGS sequence"/>
</dbReference>
<protein>
    <submittedName>
        <fullName evidence="1">Uncharacterized protein</fullName>
    </submittedName>
</protein>
<keyword evidence="2" id="KW-1185">Reference proteome</keyword>
<gene>
    <name evidence="1" type="ORF">GCM10011361_13550</name>
</gene>
<comment type="caution">
    <text evidence="1">The sequence shown here is derived from an EMBL/GenBank/DDBJ whole genome shotgun (WGS) entry which is preliminary data.</text>
</comment>
<dbReference type="EMBL" id="BMFH01000001">
    <property type="protein sequence ID" value="GGD48059.1"/>
    <property type="molecule type" value="Genomic_DNA"/>
</dbReference>
<accession>A0ABQ1QY60</accession>
<sequence>MPLLLVVLLLKACKDPATGAETSSEETPFFSMDSLPGRVSLNPKAVEITRDWTTFNDLDAGFNSLSIIENYEDLVLVLEDLVERQKKVEEGEYPEAFDLPQVKSRQKVVKTFLLKTRAAAEYRIDATPPAIEMMKAYNALRTQLNVIVNNQLDTLLITDE</sequence>
<name>A0ABQ1QY60_9FLAO</name>
<proteinExistence type="predicted"/>
<evidence type="ECO:0000313" key="1">
    <source>
        <dbReference type="EMBL" id="GGD48059.1"/>
    </source>
</evidence>
<organism evidence="1 2">
    <name type="scientific">Muriicola marianensis</name>
    <dbReference type="NCBI Taxonomy" id="1324801"/>
    <lineage>
        <taxon>Bacteria</taxon>
        <taxon>Pseudomonadati</taxon>
        <taxon>Bacteroidota</taxon>
        <taxon>Flavobacteriia</taxon>
        <taxon>Flavobacteriales</taxon>
        <taxon>Flavobacteriaceae</taxon>
        <taxon>Muriicola</taxon>
    </lineage>
</organism>
<evidence type="ECO:0000313" key="2">
    <source>
        <dbReference type="Proteomes" id="UP000625780"/>
    </source>
</evidence>